<keyword evidence="6" id="KW-0560">Oxidoreductase</keyword>
<dbReference type="Gene3D" id="1.10.45.10">
    <property type="entry name" value="Vanillyl-alcohol Oxidase, Chain A, domain 4"/>
    <property type="match status" value="1"/>
</dbReference>
<protein>
    <recommendedName>
        <fullName evidence="7">D-lactate dehydrogenase (cytochrome)</fullName>
        <ecNumber evidence="7">1.1.2.4</ecNumber>
    </recommendedName>
</protein>
<dbReference type="EMBL" id="PCVC01000020">
    <property type="protein sequence ID" value="PIQ67074.1"/>
    <property type="molecule type" value="Genomic_DNA"/>
</dbReference>
<comment type="caution">
    <text evidence="9">The sequence shown here is derived from an EMBL/GenBank/DDBJ whole genome shotgun (WGS) entry which is preliminary data.</text>
</comment>
<dbReference type="SUPFAM" id="SSF56176">
    <property type="entry name" value="FAD-binding/transporter-associated domain-like"/>
    <property type="match status" value="1"/>
</dbReference>
<dbReference type="PANTHER" id="PTHR11748:SF111">
    <property type="entry name" value="D-LACTATE DEHYDROGENASE, MITOCHONDRIAL-RELATED"/>
    <property type="match status" value="1"/>
</dbReference>
<dbReference type="InterPro" id="IPR016164">
    <property type="entry name" value="FAD-linked_Oxase-like_C"/>
</dbReference>
<name>A0A2H0K9M5_9BACT</name>
<comment type="cofactor">
    <cofactor evidence="1">
        <name>FAD</name>
        <dbReference type="ChEBI" id="CHEBI:57692"/>
    </cofactor>
</comment>
<reference evidence="9 10" key="1">
    <citation type="submission" date="2017-09" db="EMBL/GenBank/DDBJ databases">
        <title>Depth-based differentiation of microbial function through sediment-hosted aquifers and enrichment of novel symbionts in the deep terrestrial subsurface.</title>
        <authorList>
            <person name="Probst A.J."/>
            <person name="Ladd B."/>
            <person name="Jarett J.K."/>
            <person name="Geller-Mcgrath D.E."/>
            <person name="Sieber C.M."/>
            <person name="Emerson J.B."/>
            <person name="Anantharaman K."/>
            <person name="Thomas B.C."/>
            <person name="Malmstrom R."/>
            <person name="Stieglmeier M."/>
            <person name="Klingl A."/>
            <person name="Woyke T."/>
            <person name="Ryan C.M."/>
            <person name="Banfield J.F."/>
        </authorList>
    </citation>
    <scope>NUCLEOTIDE SEQUENCE [LARGE SCALE GENOMIC DNA]</scope>
    <source>
        <strain evidence="9">CG11_big_fil_rev_8_21_14_0_20_40_24</strain>
    </source>
</reference>
<dbReference type="InterPro" id="IPR006094">
    <property type="entry name" value="Oxid_FAD_bind_N"/>
</dbReference>
<dbReference type="GO" id="GO:1903457">
    <property type="term" value="P:lactate catabolic process"/>
    <property type="evidence" value="ECO:0007669"/>
    <property type="project" value="TreeGrafter"/>
</dbReference>
<evidence type="ECO:0000256" key="4">
    <source>
        <dbReference type="ARBA" id="ARBA00022827"/>
    </source>
</evidence>
<dbReference type="Gene3D" id="3.30.465.10">
    <property type="match status" value="2"/>
</dbReference>
<evidence type="ECO:0000256" key="5">
    <source>
        <dbReference type="ARBA" id="ARBA00022946"/>
    </source>
</evidence>
<evidence type="ECO:0000256" key="3">
    <source>
        <dbReference type="ARBA" id="ARBA00022630"/>
    </source>
</evidence>
<evidence type="ECO:0000256" key="7">
    <source>
        <dbReference type="ARBA" id="ARBA00038897"/>
    </source>
</evidence>
<dbReference type="InterPro" id="IPR004113">
    <property type="entry name" value="FAD-bd_oxidored_4_C"/>
</dbReference>
<evidence type="ECO:0000256" key="6">
    <source>
        <dbReference type="ARBA" id="ARBA00023002"/>
    </source>
</evidence>
<dbReference type="PANTHER" id="PTHR11748">
    <property type="entry name" value="D-LACTATE DEHYDROGENASE"/>
    <property type="match status" value="1"/>
</dbReference>
<sequence>MVDEIKKIFKGEVVVDSQVLDKYSHDASLLEVMPEMVVYPHDSSDIQGLVKYVLENKDKKPNLSITVRAAGSCMAGSSLNESIILDVMKHMGGITGFDGQSVTVLPGTFYRDFEVETLKRNLILPCFTASKNLNAIGGMIGNNSGGEKTLQYGKMENYIETLKIVLSDGKEYEVEPLSKDGLKKKMEQNDFEGSVYKKIFTLIESNKEEIEKARPTVSKNSAGYYIWNVLAPDNEEVGNNKYFDLTKLIVGSEGTLGIVTEAKLKLVPVKKKSKLFVVFLKDLSPLADLVNEILVFKPESLESYDDATMKLAIRFFPEMVKSMKVKNFFKLLWSFLPEAWLIISGGVPKLIVLAEFSGDTDEEIDSQMGDLKNKLAHFRLKTHIAKTEEESEKYWTIRRESFNLLRKHVKGKRTAPFVDDVIVEPKYLPEFLPQMRAILDNYKLDYTIAGHAGNGNFHIIPLMDMKDKKNVNIIMEVSEKIYDLVVRFHGSITAEHNDGIIRTPYLSKMFSPKMLEIFKEIKKIFDSRNIFNPGKKVPYEILGKTMGDLEYLKNHLASK</sequence>
<dbReference type="EC" id="1.1.2.4" evidence="7"/>
<evidence type="ECO:0000313" key="10">
    <source>
        <dbReference type="Proteomes" id="UP000229834"/>
    </source>
</evidence>
<keyword evidence="5" id="KW-0809">Transit peptide</keyword>
<dbReference type="GO" id="GO:0071949">
    <property type="term" value="F:FAD binding"/>
    <property type="evidence" value="ECO:0007669"/>
    <property type="project" value="InterPro"/>
</dbReference>
<evidence type="ECO:0000313" key="9">
    <source>
        <dbReference type="EMBL" id="PIQ67074.1"/>
    </source>
</evidence>
<dbReference type="Pfam" id="PF02913">
    <property type="entry name" value="FAD-oxidase_C"/>
    <property type="match status" value="1"/>
</dbReference>
<keyword evidence="4" id="KW-0274">FAD</keyword>
<evidence type="ECO:0000259" key="8">
    <source>
        <dbReference type="PROSITE" id="PS51387"/>
    </source>
</evidence>
<dbReference type="Gene3D" id="3.30.70.2740">
    <property type="match status" value="1"/>
</dbReference>
<dbReference type="InterPro" id="IPR036318">
    <property type="entry name" value="FAD-bd_PCMH-like_sf"/>
</dbReference>
<accession>A0A2H0K9M5</accession>
<evidence type="ECO:0000256" key="1">
    <source>
        <dbReference type="ARBA" id="ARBA00001974"/>
    </source>
</evidence>
<feature type="domain" description="FAD-binding PCMH-type" evidence="8">
    <location>
        <begin position="30"/>
        <end position="269"/>
    </location>
</feature>
<dbReference type="SUPFAM" id="SSF55103">
    <property type="entry name" value="FAD-linked oxidases, C-terminal domain"/>
    <property type="match status" value="1"/>
</dbReference>
<evidence type="ECO:0000256" key="2">
    <source>
        <dbReference type="ARBA" id="ARBA00008000"/>
    </source>
</evidence>
<keyword evidence="3" id="KW-0285">Flavoprotein</keyword>
<dbReference type="Proteomes" id="UP000229834">
    <property type="component" value="Unassembled WGS sequence"/>
</dbReference>
<dbReference type="InterPro" id="IPR016169">
    <property type="entry name" value="FAD-bd_PCMH_sub2"/>
</dbReference>
<gene>
    <name evidence="9" type="ORF">COV95_00685</name>
</gene>
<dbReference type="Pfam" id="PF01565">
    <property type="entry name" value="FAD_binding_4"/>
    <property type="match status" value="1"/>
</dbReference>
<organism evidence="9 10">
    <name type="scientific">Candidatus Zambryskibacteria bacterium CG11_big_fil_rev_8_21_14_0_20_40_24</name>
    <dbReference type="NCBI Taxonomy" id="1975116"/>
    <lineage>
        <taxon>Bacteria</taxon>
        <taxon>Candidatus Zambryskiibacteriota</taxon>
    </lineage>
</organism>
<dbReference type="GO" id="GO:0008720">
    <property type="term" value="F:D-lactate dehydrogenase (NAD+) activity"/>
    <property type="evidence" value="ECO:0007669"/>
    <property type="project" value="TreeGrafter"/>
</dbReference>
<dbReference type="AlphaFoldDB" id="A0A2H0K9M5"/>
<dbReference type="InterPro" id="IPR016166">
    <property type="entry name" value="FAD-bd_PCMH"/>
</dbReference>
<dbReference type="GO" id="GO:0004458">
    <property type="term" value="F:D-lactate dehydrogenase (cytochrome) activity"/>
    <property type="evidence" value="ECO:0007669"/>
    <property type="project" value="UniProtKB-EC"/>
</dbReference>
<comment type="similarity">
    <text evidence="2">Belongs to the FAD-binding oxidoreductase/transferase type 4 family.</text>
</comment>
<proteinExistence type="inferred from homology"/>
<dbReference type="InterPro" id="IPR016171">
    <property type="entry name" value="Vanillyl_alc_oxidase_C-sub2"/>
</dbReference>
<dbReference type="PROSITE" id="PS51387">
    <property type="entry name" value="FAD_PCMH"/>
    <property type="match status" value="1"/>
</dbReference>